<keyword evidence="2" id="KW-1185">Reference proteome</keyword>
<proteinExistence type="predicted"/>
<sequence length="118" mass="13240">MSTLFCKFVRGIEDISLEPFVNLHSLLCNGSGIHRTLFIQSLNVKIDYLPDRRNVVADTLSRPPFSDLPPEEEILICMVSVTIPGRSQSEVRSQQLEDPGLAKIIHSFEDSDDSDLPK</sequence>
<evidence type="ECO:0000313" key="1">
    <source>
        <dbReference type="EMBL" id="KAF2889380.1"/>
    </source>
</evidence>
<dbReference type="AlphaFoldDB" id="A0A8K0G2I6"/>
<name>A0A8K0G2I6_IGNLU</name>
<gene>
    <name evidence="1" type="ORF">ILUMI_16793</name>
</gene>
<organism evidence="1 2">
    <name type="scientific">Ignelater luminosus</name>
    <name type="common">Cucubano</name>
    <name type="synonym">Pyrophorus luminosus</name>
    <dbReference type="NCBI Taxonomy" id="2038154"/>
    <lineage>
        <taxon>Eukaryota</taxon>
        <taxon>Metazoa</taxon>
        <taxon>Ecdysozoa</taxon>
        <taxon>Arthropoda</taxon>
        <taxon>Hexapoda</taxon>
        <taxon>Insecta</taxon>
        <taxon>Pterygota</taxon>
        <taxon>Neoptera</taxon>
        <taxon>Endopterygota</taxon>
        <taxon>Coleoptera</taxon>
        <taxon>Polyphaga</taxon>
        <taxon>Elateriformia</taxon>
        <taxon>Elateroidea</taxon>
        <taxon>Elateridae</taxon>
        <taxon>Agrypninae</taxon>
        <taxon>Pyrophorini</taxon>
        <taxon>Ignelater</taxon>
    </lineage>
</organism>
<protein>
    <submittedName>
        <fullName evidence="1">Uncharacterized protein</fullName>
    </submittedName>
</protein>
<dbReference type="OrthoDB" id="6817932at2759"/>
<accession>A0A8K0G2I6</accession>
<dbReference type="Proteomes" id="UP000801492">
    <property type="component" value="Unassembled WGS sequence"/>
</dbReference>
<dbReference type="EMBL" id="VTPC01067460">
    <property type="protein sequence ID" value="KAF2889380.1"/>
    <property type="molecule type" value="Genomic_DNA"/>
</dbReference>
<comment type="caution">
    <text evidence="1">The sequence shown here is derived from an EMBL/GenBank/DDBJ whole genome shotgun (WGS) entry which is preliminary data.</text>
</comment>
<reference evidence="1" key="1">
    <citation type="submission" date="2019-08" db="EMBL/GenBank/DDBJ databases">
        <title>The genome of the North American firefly Photinus pyralis.</title>
        <authorList>
            <consortium name="Photinus pyralis genome working group"/>
            <person name="Fallon T.R."/>
            <person name="Sander Lower S.E."/>
            <person name="Weng J.-K."/>
        </authorList>
    </citation>
    <scope>NUCLEOTIDE SEQUENCE</scope>
    <source>
        <strain evidence="1">TRF0915ILg1</strain>
        <tissue evidence="1">Whole body</tissue>
    </source>
</reference>
<evidence type="ECO:0000313" key="2">
    <source>
        <dbReference type="Proteomes" id="UP000801492"/>
    </source>
</evidence>